<keyword evidence="3" id="KW-1185">Reference proteome</keyword>
<proteinExistence type="predicted"/>
<feature type="region of interest" description="Disordered" evidence="1">
    <location>
        <begin position="296"/>
        <end position="337"/>
    </location>
</feature>
<protein>
    <submittedName>
        <fullName evidence="2">Uncharacterized protein</fullName>
    </submittedName>
</protein>
<feature type="compositionally biased region" description="Basic and acidic residues" evidence="1">
    <location>
        <begin position="561"/>
        <end position="572"/>
    </location>
</feature>
<dbReference type="EMBL" id="JAFEKC020000007">
    <property type="protein sequence ID" value="KAK0513539.1"/>
    <property type="molecule type" value="Genomic_DNA"/>
</dbReference>
<comment type="caution">
    <text evidence="2">The sequence shown here is derived from an EMBL/GenBank/DDBJ whole genome shotgun (WGS) entry which is preliminary data.</text>
</comment>
<evidence type="ECO:0000313" key="2">
    <source>
        <dbReference type="EMBL" id="KAK0513539.1"/>
    </source>
</evidence>
<feature type="compositionally biased region" description="Basic and acidic residues" evidence="1">
    <location>
        <begin position="307"/>
        <end position="323"/>
    </location>
</feature>
<name>A0AA39V645_9LECA</name>
<gene>
    <name evidence="2" type="ORF">JMJ35_003903</name>
</gene>
<feature type="compositionally biased region" description="Low complexity" evidence="1">
    <location>
        <begin position="547"/>
        <end position="557"/>
    </location>
</feature>
<dbReference type="Proteomes" id="UP001166286">
    <property type="component" value="Unassembled WGS sequence"/>
</dbReference>
<evidence type="ECO:0000256" key="1">
    <source>
        <dbReference type="SAM" id="MobiDB-lite"/>
    </source>
</evidence>
<evidence type="ECO:0000313" key="3">
    <source>
        <dbReference type="Proteomes" id="UP001166286"/>
    </source>
</evidence>
<feature type="region of interest" description="Disordered" evidence="1">
    <location>
        <begin position="368"/>
        <end position="425"/>
    </location>
</feature>
<organism evidence="2 3">
    <name type="scientific">Cladonia borealis</name>
    <dbReference type="NCBI Taxonomy" id="184061"/>
    <lineage>
        <taxon>Eukaryota</taxon>
        <taxon>Fungi</taxon>
        <taxon>Dikarya</taxon>
        <taxon>Ascomycota</taxon>
        <taxon>Pezizomycotina</taxon>
        <taxon>Lecanoromycetes</taxon>
        <taxon>OSLEUM clade</taxon>
        <taxon>Lecanoromycetidae</taxon>
        <taxon>Lecanorales</taxon>
        <taxon>Lecanorineae</taxon>
        <taxon>Cladoniaceae</taxon>
        <taxon>Cladonia</taxon>
    </lineage>
</organism>
<feature type="region of interest" description="Disordered" evidence="1">
    <location>
        <begin position="547"/>
        <end position="572"/>
    </location>
</feature>
<reference evidence="2" key="1">
    <citation type="submission" date="2023-03" db="EMBL/GenBank/DDBJ databases">
        <title>Complete genome of Cladonia borealis.</title>
        <authorList>
            <person name="Park H."/>
        </authorList>
    </citation>
    <scope>NUCLEOTIDE SEQUENCE</scope>
    <source>
        <strain evidence="2">ANT050790</strain>
    </source>
</reference>
<feature type="compositionally biased region" description="Low complexity" evidence="1">
    <location>
        <begin position="380"/>
        <end position="396"/>
    </location>
</feature>
<sequence length="628" mass="69715">MEAELIPYPHTRSSFEVRRPLWSWLAESFDVIVEDLRSEVLEDCSIHIEELHREILNREFHREWGAASDIRQFYDGWVRENYAHFFSNARFSQGENGHSNLVSSDDVPATQSAPVHGTSSTIMETGVNIGSHIPISFEMRQAIRASLIAIFDIRFEDLRILFGEDQESRIGRIRSAILDNEPHHHWNSVTEIYRALEGCLRDGCLQLLLGDRMAANESDSPSAAHRGAFAMEAMMRNVTTPQSIGNALGEDIAGHSTGQPSADLRDEDAGMYLSSNAGSFEDGNDVTPVAPIDAIGHHPESYSSSGDEVHRRTAGDGERDRVLRRGHSIANGPEIQTPEDRHQRLLYELSLLMEIVRLGWHQLASDTSAAQERNDSNAPSMISQVDSNSSSISLSGPEGGSGTPSPGEGGGEAGGRGGRGGRGSYPQESELWIHYFAISHPIVRASVPIRPPSPVPTPRPTQSRTFRPRRARLRQTPPDAAARPRWRMSNVDTRVRRRNEESRFVGATGQGQFDALEMPFGRLSLSSRPNDREGEYPESDAEFFVLSSTSSSDASSMSDDESVHSRDVGQPRPRLVEDRIGHSQWRGRNLGPRRVPYSFQTFGSGGYENIVEREGVLRRGGRVRAHRG</sequence>
<feature type="compositionally biased region" description="Polar residues" evidence="1">
    <location>
        <begin position="368"/>
        <end position="379"/>
    </location>
</feature>
<feature type="compositionally biased region" description="Gly residues" evidence="1">
    <location>
        <begin position="397"/>
        <end position="423"/>
    </location>
</feature>
<accession>A0AA39V645</accession>
<dbReference type="AlphaFoldDB" id="A0AA39V645"/>